<sequence>MTQNLNEKLILTHLKNRNHDVFKMIFNKHYESLVKFACHYLIDVNAAEDATQAVFIYLWEHCDELNIKTSVRSYLYRAVKNRCLNQLRLLNIRDKHELLYLEAVLESDDTEYMQENELLHSIKAAVSELPKKMQMVFMRKYYNQLSIREIGHEMSHSINTVKVHLHKSRYVVRTSFECAT</sequence>
<evidence type="ECO:0000313" key="7">
    <source>
        <dbReference type="EMBL" id="KJF45720.1"/>
    </source>
</evidence>
<dbReference type="SUPFAM" id="SSF88659">
    <property type="entry name" value="Sigma3 and sigma4 domains of RNA polymerase sigma factors"/>
    <property type="match status" value="1"/>
</dbReference>
<accession>A0A0D8JFP1</accession>
<dbReference type="PANTHER" id="PTHR43133">
    <property type="entry name" value="RNA POLYMERASE ECF-TYPE SIGMA FACTO"/>
    <property type="match status" value="1"/>
</dbReference>
<keyword evidence="8" id="KW-1185">Reference proteome</keyword>
<evidence type="ECO:0000259" key="6">
    <source>
        <dbReference type="Pfam" id="PF08281"/>
    </source>
</evidence>
<feature type="domain" description="RNA polymerase sigma factor 70 region 4 type 2" evidence="6">
    <location>
        <begin position="121"/>
        <end position="169"/>
    </location>
</feature>
<evidence type="ECO:0000259" key="5">
    <source>
        <dbReference type="Pfam" id="PF04542"/>
    </source>
</evidence>
<evidence type="ECO:0000256" key="3">
    <source>
        <dbReference type="ARBA" id="ARBA00023082"/>
    </source>
</evidence>
<dbReference type="GO" id="GO:0006352">
    <property type="term" value="P:DNA-templated transcription initiation"/>
    <property type="evidence" value="ECO:0007669"/>
    <property type="project" value="InterPro"/>
</dbReference>
<keyword evidence="4" id="KW-0804">Transcription</keyword>
<protein>
    <recommendedName>
        <fullName evidence="9">RNA polymerase sigma-70 factor</fullName>
    </recommendedName>
</protein>
<dbReference type="InterPro" id="IPR013324">
    <property type="entry name" value="RNA_pol_sigma_r3/r4-like"/>
</dbReference>
<keyword evidence="3" id="KW-0731">Sigma factor</keyword>
<dbReference type="AlphaFoldDB" id="A0A0D8JFP1"/>
<dbReference type="EMBL" id="JRHC01000001">
    <property type="protein sequence ID" value="KJF45720.1"/>
    <property type="molecule type" value="Genomic_DNA"/>
</dbReference>
<dbReference type="Pfam" id="PF08281">
    <property type="entry name" value="Sigma70_r4_2"/>
    <property type="match status" value="1"/>
</dbReference>
<reference evidence="7 8" key="1">
    <citation type="submission" date="2014-09" db="EMBL/GenBank/DDBJ databases">
        <title>Draft Genome Sequence of Draconibacterium sp. JN14CK-3.</title>
        <authorList>
            <person name="Dong C."/>
            <person name="Lai Q."/>
            <person name="Shao Z."/>
        </authorList>
    </citation>
    <scope>NUCLEOTIDE SEQUENCE [LARGE SCALE GENOMIC DNA]</scope>
    <source>
        <strain evidence="7 8">JN14CK-3</strain>
    </source>
</reference>
<dbReference type="InterPro" id="IPR039425">
    <property type="entry name" value="RNA_pol_sigma-70-like"/>
</dbReference>
<proteinExistence type="inferred from homology"/>
<dbReference type="STRING" id="1544798.LH29_10415"/>
<dbReference type="InterPro" id="IPR013249">
    <property type="entry name" value="RNA_pol_sigma70_r4_t2"/>
</dbReference>
<dbReference type="SUPFAM" id="SSF88946">
    <property type="entry name" value="Sigma2 domain of RNA polymerase sigma factors"/>
    <property type="match status" value="1"/>
</dbReference>
<dbReference type="GO" id="GO:0003677">
    <property type="term" value="F:DNA binding"/>
    <property type="evidence" value="ECO:0007669"/>
    <property type="project" value="InterPro"/>
</dbReference>
<dbReference type="InterPro" id="IPR013325">
    <property type="entry name" value="RNA_pol_sigma_r2"/>
</dbReference>
<evidence type="ECO:0008006" key="9">
    <source>
        <dbReference type="Google" id="ProtNLM"/>
    </source>
</evidence>
<dbReference type="Gene3D" id="1.10.1740.10">
    <property type="match status" value="1"/>
</dbReference>
<dbReference type="RefSeq" id="WP_045028287.1">
    <property type="nucleotide sequence ID" value="NZ_JRHC01000001.1"/>
</dbReference>
<feature type="domain" description="RNA polymerase sigma-70 region 2" evidence="5">
    <location>
        <begin position="26"/>
        <end position="88"/>
    </location>
</feature>
<keyword evidence="2" id="KW-0805">Transcription regulation</keyword>
<evidence type="ECO:0000256" key="2">
    <source>
        <dbReference type="ARBA" id="ARBA00023015"/>
    </source>
</evidence>
<dbReference type="InterPro" id="IPR014284">
    <property type="entry name" value="RNA_pol_sigma-70_dom"/>
</dbReference>
<dbReference type="Proteomes" id="UP000032544">
    <property type="component" value="Unassembled WGS sequence"/>
</dbReference>
<evidence type="ECO:0000256" key="1">
    <source>
        <dbReference type="ARBA" id="ARBA00010641"/>
    </source>
</evidence>
<dbReference type="InterPro" id="IPR007627">
    <property type="entry name" value="RNA_pol_sigma70_r2"/>
</dbReference>
<dbReference type="GO" id="GO:0016987">
    <property type="term" value="F:sigma factor activity"/>
    <property type="evidence" value="ECO:0007669"/>
    <property type="project" value="UniProtKB-KW"/>
</dbReference>
<name>A0A0D8JFP1_9BACT</name>
<evidence type="ECO:0000313" key="8">
    <source>
        <dbReference type="Proteomes" id="UP000032544"/>
    </source>
</evidence>
<dbReference type="Pfam" id="PF04542">
    <property type="entry name" value="Sigma70_r2"/>
    <property type="match status" value="1"/>
</dbReference>
<organism evidence="7 8">
    <name type="scientific">Draconibacterium sediminis</name>
    <dbReference type="NCBI Taxonomy" id="1544798"/>
    <lineage>
        <taxon>Bacteria</taxon>
        <taxon>Pseudomonadati</taxon>
        <taxon>Bacteroidota</taxon>
        <taxon>Bacteroidia</taxon>
        <taxon>Marinilabiliales</taxon>
        <taxon>Prolixibacteraceae</taxon>
        <taxon>Draconibacterium</taxon>
    </lineage>
</organism>
<gene>
    <name evidence="7" type="ORF">LH29_10415</name>
</gene>
<comment type="caution">
    <text evidence="7">The sequence shown here is derived from an EMBL/GenBank/DDBJ whole genome shotgun (WGS) entry which is preliminary data.</text>
</comment>
<dbReference type="InterPro" id="IPR036388">
    <property type="entry name" value="WH-like_DNA-bd_sf"/>
</dbReference>
<dbReference type="PANTHER" id="PTHR43133:SF46">
    <property type="entry name" value="RNA POLYMERASE SIGMA-70 FACTOR ECF SUBFAMILY"/>
    <property type="match status" value="1"/>
</dbReference>
<dbReference type="Gene3D" id="1.10.10.10">
    <property type="entry name" value="Winged helix-like DNA-binding domain superfamily/Winged helix DNA-binding domain"/>
    <property type="match status" value="1"/>
</dbReference>
<comment type="similarity">
    <text evidence="1">Belongs to the sigma-70 factor family. ECF subfamily.</text>
</comment>
<evidence type="ECO:0000256" key="4">
    <source>
        <dbReference type="ARBA" id="ARBA00023163"/>
    </source>
</evidence>
<dbReference type="NCBIfam" id="TIGR02937">
    <property type="entry name" value="sigma70-ECF"/>
    <property type="match status" value="1"/>
</dbReference>